<organism evidence="1 2">
    <name type="scientific">Syntrophus gentianae</name>
    <dbReference type="NCBI Taxonomy" id="43775"/>
    <lineage>
        <taxon>Bacteria</taxon>
        <taxon>Pseudomonadati</taxon>
        <taxon>Thermodesulfobacteriota</taxon>
        <taxon>Syntrophia</taxon>
        <taxon>Syntrophales</taxon>
        <taxon>Syntrophaceae</taxon>
        <taxon>Syntrophus</taxon>
    </lineage>
</organism>
<evidence type="ECO:0000313" key="1">
    <source>
        <dbReference type="EMBL" id="SEM28728.1"/>
    </source>
</evidence>
<reference evidence="1 2" key="1">
    <citation type="submission" date="2016-10" db="EMBL/GenBank/DDBJ databases">
        <authorList>
            <person name="de Groot N.N."/>
        </authorList>
    </citation>
    <scope>NUCLEOTIDE SEQUENCE [LARGE SCALE GENOMIC DNA]</scope>
    <source>
        <strain evidence="1 2">DSM 8423</strain>
    </source>
</reference>
<accession>A0A1H7X6H4</accession>
<protein>
    <recommendedName>
        <fullName evidence="3">Cytoplasmic protein</fullName>
    </recommendedName>
</protein>
<name>A0A1H7X6H4_9BACT</name>
<evidence type="ECO:0008006" key="3">
    <source>
        <dbReference type="Google" id="ProtNLM"/>
    </source>
</evidence>
<sequence length="107" mass="11983">MKETQFNQNNLYREESFTDLNVGAIRMLVPVKPDGTPDSTRVPLFMGQAQVMSPKGPLPIQGPIEAKSLVEAMGKFPQAMEEAFKRMISEAREYQRQQESGLIVPGK</sequence>
<dbReference type="AlphaFoldDB" id="A0A1H7X6H4"/>
<evidence type="ECO:0000313" key="2">
    <source>
        <dbReference type="Proteomes" id="UP000198744"/>
    </source>
</evidence>
<keyword evidence="2" id="KW-1185">Reference proteome</keyword>
<gene>
    <name evidence="1" type="ORF">SAMN04489760_10959</name>
</gene>
<dbReference type="STRING" id="43775.SAMN04489760_10959"/>
<dbReference type="Proteomes" id="UP000198744">
    <property type="component" value="Unassembled WGS sequence"/>
</dbReference>
<dbReference type="EMBL" id="FOBS01000009">
    <property type="protein sequence ID" value="SEM28728.1"/>
    <property type="molecule type" value="Genomic_DNA"/>
</dbReference>
<proteinExistence type="predicted"/>